<dbReference type="PROSITE" id="PS50012">
    <property type="entry name" value="RCC1_3"/>
    <property type="match status" value="4"/>
</dbReference>
<evidence type="ECO:0000256" key="2">
    <source>
        <dbReference type="PROSITE-ProRule" id="PRU00235"/>
    </source>
</evidence>
<dbReference type="InterPro" id="IPR000408">
    <property type="entry name" value="Reg_chr_condens"/>
</dbReference>
<comment type="caution">
    <text evidence="4">The sequence shown here is derived from an EMBL/GenBank/DDBJ whole genome shotgun (WGS) entry which is preliminary data.</text>
</comment>
<accession>A0ABR2WXZ0</accession>
<dbReference type="Proteomes" id="UP001479436">
    <property type="component" value="Unassembled WGS sequence"/>
</dbReference>
<feature type="domain" description="F-box" evidence="3">
    <location>
        <begin position="2"/>
        <end position="48"/>
    </location>
</feature>
<evidence type="ECO:0000256" key="1">
    <source>
        <dbReference type="ARBA" id="ARBA00022737"/>
    </source>
</evidence>
<gene>
    <name evidence="4" type="ORF">K7432_004642</name>
</gene>
<reference evidence="4 5" key="1">
    <citation type="submission" date="2023-04" db="EMBL/GenBank/DDBJ databases">
        <title>Genome of Basidiobolus ranarum AG-B5.</title>
        <authorList>
            <person name="Stajich J.E."/>
            <person name="Carter-House D."/>
            <person name="Gryganskyi A."/>
        </authorList>
    </citation>
    <scope>NUCLEOTIDE SEQUENCE [LARGE SCALE GENOMIC DNA]</scope>
    <source>
        <strain evidence="4 5">AG-B5</strain>
    </source>
</reference>
<name>A0ABR2WXZ0_9FUNG</name>
<dbReference type="Gene3D" id="2.130.10.30">
    <property type="entry name" value="Regulator of chromosome condensation 1/beta-lactamase-inhibitor protein II"/>
    <property type="match status" value="2"/>
</dbReference>
<organism evidence="4 5">
    <name type="scientific">Basidiobolus ranarum</name>
    <dbReference type="NCBI Taxonomy" id="34480"/>
    <lineage>
        <taxon>Eukaryota</taxon>
        <taxon>Fungi</taxon>
        <taxon>Fungi incertae sedis</taxon>
        <taxon>Zoopagomycota</taxon>
        <taxon>Entomophthoromycotina</taxon>
        <taxon>Basidiobolomycetes</taxon>
        <taxon>Basidiobolales</taxon>
        <taxon>Basidiobolaceae</taxon>
        <taxon>Basidiobolus</taxon>
    </lineage>
</organism>
<feature type="repeat" description="RCC1" evidence="2">
    <location>
        <begin position="76"/>
        <end position="129"/>
    </location>
</feature>
<dbReference type="Pfam" id="PF12937">
    <property type="entry name" value="F-box-like"/>
    <property type="match status" value="1"/>
</dbReference>
<dbReference type="Gene3D" id="1.20.1280.50">
    <property type="match status" value="1"/>
</dbReference>
<dbReference type="InterPro" id="IPR051210">
    <property type="entry name" value="Ub_ligase/GEF_domain"/>
</dbReference>
<keyword evidence="5" id="KW-1185">Reference proteome</keyword>
<keyword evidence="1" id="KW-0677">Repeat</keyword>
<dbReference type="PANTHER" id="PTHR22870:SF408">
    <property type="entry name" value="OS09G0560450 PROTEIN"/>
    <property type="match status" value="1"/>
</dbReference>
<feature type="repeat" description="RCC1" evidence="2">
    <location>
        <begin position="206"/>
        <end position="244"/>
    </location>
</feature>
<dbReference type="InterPro" id="IPR001810">
    <property type="entry name" value="F-box_dom"/>
</dbReference>
<dbReference type="SMART" id="SM00256">
    <property type="entry name" value="FBOX"/>
    <property type="match status" value="1"/>
</dbReference>
<evidence type="ECO:0000313" key="5">
    <source>
        <dbReference type="Proteomes" id="UP001479436"/>
    </source>
</evidence>
<evidence type="ECO:0000313" key="4">
    <source>
        <dbReference type="EMBL" id="KAK9766341.1"/>
    </source>
</evidence>
<dbReference type="SUPFAM" id="SSF50985">
    <property type="entry name" value="RCC1/BLIP-II"/>
    <property type="match status" value="1"/>
</dbReference>
<sequence>MSISLATLPHEVLGEILEFLPITEFTRLSAVSKGLHNILEDENLWRQRCYKEFNISLTQTFRKVKWKTLYKALNNPSVYTWGEASRGRLGRDPENYSHNSKPMVVEEMNGKGVAQIVCGGWSMTTLTKKGEVWTWGTMNAEATLTSNPDDYDQEELGNAPASYARMMRIGPTTINETPIQVETLKGKNVKSIASGRAHCLALTDRGEVYQWRSVTKLQKIDLPEDTRIIQIAAGWTHSLALSKDGDIFSWQSDSPSIISRGTVPDPAENEKYVIIGGGEYFTIGLTNYGKVYKSEDPNDLSKLSLFNGAVGRKFTHISAAFRRFAAFNESGEVAIWEDTGNEEKYDELQHRQVNQVTFGDWHCGALTDDGELYTWGQPSGGALGHNESFQVVKQPTLVQELQGQYVFNIAFAGWHSAALVVPLNSDA</sequence>
<dbReference type="InterPro" id="IPR009091">
    <property type="entry name" value="RCC1/BLIP-II"/>
</dbReference>
<dbReference type="PRINTS" id="PR00633">
    <property type="entry name" value="RCCNDNSATION"/>
</dbReference>
<evidence type="ECO:0000259" key="3">
    <source>
        <dbReference type="PROSITE" id="PS50181"/>
    </source>
</evidence>
<dbReference type="Pfam" id="PF13540">
    <property type="entry name" value="RCC1_2"/>
    <property type="match status" value="1"/>
</dbReference>
<feature type="repeat" description="RCC1" evidence="2">
    <location>
        <begin position="370"/>
        <end position="422"/>
    </location>
</feature>
<feature type="repeat" description="RCC1" evidence="2">
    <location>
        <begin position="130"/>
        <end position="205"/>
    </location>
</feature>
<dbReference type="PANTHER" id="PTHR22870">
    <property type="entry name" value="REGULATOR OF CHROMOSOME CONDENSATION"/>
    <property type="match status" value="1"/>
</dbReference>
<proteinExistence type="predicted"/>
<dbReference type="SUPFAM" id="SSF81383">
    <property type="entry name" value="F-box domain"/>
    <property type="match status" value="1"/>
</dbReference>
<dbReference type="Pfam" id="PF00415">
    <property type="entry name" value="RCC1"/>
    <property type="match status" value="2"/>
</dbReference>
<dbReference type="InterPro" id="IPR036047">
    <property type="entry name" value="F-box-like_dom_sf"/>
</dbReference>
<dbReference type="PROSITE" id="PS50181">
    <property type="entry name" value="FBOX"/>
    <property type="match status" value="1"/>
</dbReference>
<protein>
    <recommendedName>
        <fullName evidence="3">F-box domain-containing protein</fullName>
    </recommendedName>
</protein>
<dbReference type="EMBL" id="JASJQH010000164">
    <property type="protein sequence ID" value="KAK9766341.1"/>
    <property type="molecule type" value="Genomic_DNA"/>
</dbReference>